<reference evidence="3 5" key="2">
    <citation type="submission" date="2019-03" db="EMBL/GenBank/DDBJ databases">
        <authorList>
            <person name="He R.-H."/>
        </authorList>
    </citation>
    <scope>NUCLEOTIDE SEQUENCE [LARGE SCALE GENOMIC DNA]</scope>
    <source>
        <strain evidence="3 5">DSM 19624</strain>
    </source>
</reference>
<evidence type="ECO:0000313" key="4">
    <source>
        <dbReference type="Proteomes" id="UP000273898"/>
    </source>
</evidence>
<evidence type="ECO:0000313" key="5">
    <source>
        <dbReference type="Proteomes" id="UP000297429"/>
    </source>
</evidence>
<dbReference type="AlphaFoldDB" id="A0A497XN07"/>
<protein>
    <submittedName>
        <fullName evidence="2">FAD binding domain-containing protein</fullName>
    </submittedName>
    <submittedName>
        <fullName evidence="3">FAD-binding oxidoreductase</fullName>
    </submittedName>
</protein>
<dbReference type="InterPro" id="IPR016169">
    <property type="entry name" value="FAD-bd_PCMH_sub2"/>
</dbReference>
<dbReference type="SUPFAM" id="SSF56176">
    <property type="entry name" value="FAD-binding/transporter-associated domain-like"/>
    <property type="match status" value="1"/>
</dbReference>
<dbReference type="InterPro" id="IPR036318">
    <property type="entry name" value="FAD-bd_PCMH-like_sf"/>
</dbReference>
<sequence>MQKLTDYSDHHQSSVNYGTTNAQTLEDITRVIAEAYRQKRPLRIRGNGHSMNSSSLPKDGELLLLTTSIRHFRFEKPGTITVGAGAAIWNVNLTLRKYGYELLVYNDGTAPASTVGGYLSAGGIGATSQRYGGFWETVEHVILVNGCGEAVRSAFGDGVFEWLFGSMGQLGYIYEVCLKIRPIKGIEKYPQNITGEISSNDHHWNKLAWYNLFTTPEHAEEAIRGLKTISHVHKRTWVNLPLYRYDIAFKKFNPPLIYPRQESLVALGIWGEPWHDKGFDIGLLRLLEADFAEFIIEKPYFRRYVQTEFTFEDFDYTGYFGSDVVSGFKKVKHQLDPQGIFTNLIR</sequence>
<evidence type="ECO:0000313" key="2">
    <source>
        <dbReference type="EMBL" id="RLJ69198.1"/>
    </source>
</evidence>
<keyword evidence="5" id="KW-1185">Reference proteome</keyword>
<dbReference type="EMBL" id="RCCK01000018">
    <property type="protein sequence ID" value="RLJ69198.1"/>
    <property type="molecule type" value="Genomic_DNA"/>
</dbReference>
<evidence type="ECO:0000313" key="3">
    <source>
        <dbReference type="EMBL" id="TFB29745.1"/>
    </source>
</evidence>
<dbReference type="Proteomes" id="UP000273898">
    <property type="component" value="Unassembled WGS sequence"/>
</dbReference>
<comment type="caution">
    <text evidence="2">The sequence shown here is derived from an EMBL/GenBank/DDBJ whole genome shotgun (WGS) entry which is preliminary data.</text>
</comment>
<dbReference type="GO" id="GO:0071949">
    <property type="term" value="F:FAD binding"/>
    <property type="evidence" value="ECO:0007669"/>
    <property type="project" value="InterPro"/>
</dbReference>
<dbReference type="InterPro" id="IPR006094">
    <property type="entry name" value="Oxid_FAD_bind_N"/>
</dbReference>
<accession>A0A497XN07</accession>
<proteinExistence type="predicted"/>
<dbReference type="PROSITE" id="PS51387">
    <property type="entry name" value="FAD_PCMH"/>
    <property type="match status" value="1"/>
</dbReference>
<dbReference type="InterPro" id="IPR016166">
    <property type="entry name" value="FAD-bd_PCMH"/>
</dbReference>
<dbReference type="EMBL" id="SOPX01000003">
    <property type="protein sequence ID" value="TFB29745.1"/>
    <property type="molecule type" value="Genomic_DNA"/>
</dbReference>
<dbReference type="OrthoDB" id="9800184at2"/>
<gene>
    <name evidence="2" type="ORF">BCL90_5293</name>
    <name evidence="3" type="ORF">E3V97_16245</name>
</gene>
<name>A0A497XN07_9SPHI</name>
<dbReference type="PANTHER" id="PTHR43762">
    <property type="entry name" value="L-GULONOLACTONE OXIDASE"/>
    <property type="match status" value="1"/>
</dbReference>
<reference evidence="2 4" key="1">
    <citation type="submission" date="2018-10" db="EMBL/GenBank/DDBJ databases">
        <title>Genomic Encyclopedia of Archaeal and Bacterial Type Strains, Phase II (KMG-II): from individual species to whole genera.</title>
        <authorList>
            <person name="Goeker M."/>
        </authorList>
    </citation>
    <scope>NUCLEOTIDE SEQUENCE [LARGE SCALE GENOMIC DNA]</scope>
    <source>
        <strain evidence="2 4">DSM 19624</strain>
    </source>
</reference>
<dbReference type="PANTHER" id="PTHR43762:SF1">
    <property type="entry name" value="D-ARABINONO-1,4-LACTONE OXIDASE"/>
    <property type="match status" value="1"/>
</dbReference>
<dbReference type="GO" id="GO:0016899">
    <property type="term" value="F:oxidoreductase activity, acting on the CH-OH group of donors, oxygen as acceptor"/>
    <property type="evidence" value="ECO:0007669"/>
    <property type="project" value="InterPro"/>
</dbReference>
<dbReference type="RefSeq" id="WP_121288086.1">
    <property type="nucleotide sequence ID" value="NZ_RCCK01000018.1"/>
</dbReference>
<feature type="domain" description="FAD-binding PCMH-type" evidence="1">
    <location>
        <begin position="8"/>
        <end position="183"/>
    </location>
</feature>
<dbReference type="Pfam" id="PF01565">
    <property type="entry name" value="FAD_binding_4"/>
    <property type="match status" value="1"/>
</dbReference>
<dbReference type="InterPro" id="IPR010031">
    <property type="entry name" value="FAD_lactone_oxidase-like"/>
</dbReference>
<organism evidence="2 4">
    <name type="scientific">Pedobacter alluvionis</name>
    <dbReference type="NCBI Taxonomy" id="475253"/>
    <lineage>
        <taxon>Bacteria</taxon>
        <taxon>Pseudomonadati</taxon>
        <taxon>Bacteroidota</taxon>
        <taxon>Sphingobacteriia</taxon>
        <taxon>Sphingobacteriales</taxon>
        <taxon>Sphingobacteriaceae</taxon>
        <taxon>Pedobacter</taxon>
    </lineage>
</organism>
<dbReference type="Gene3D" id="3.30.465.10">
    <property type="match status" value="1"/>
</dbReference>
<dbReference type="Proteomes" id="UP000297429">
    <property type="component" value="Unassembled WGS sequence"/>
</dbReference>
<evidence type="ECO:0000259" key="1">
    <source>
        <dbReference type="PROSITE" id="PS51387"/>
    </source>
</evidence>